<keyword evidence="5" id="KW-1185">Reference proteome</keyword>
<dbReference type="GO" id="GO:0043107">
    <property type="term" value="P:type IV pilus-dependent motility"/>
    <property type="evidence" value="ECO:0007669"/>
    <property type="project" value="TreeGrafter"/>
</dbReference>
<accession>A1SS69</accession>
<gene>
    <name evidence="4" type="ordered locus">Ping_0477</name>
</gene>
<dbReference type="EMBL" id="CP000510">
    <property type="protein sequence ID" value="ABM02334.1"/>
    <property type="molecule type" value="Genomic_DNA"/>
</dbReference>
<dbReference type="HOGENOM" id="CLU_091705_4_1_6"/>
<sequence length="148" mass="15412">MKKIQSGFTLIELLIVIAIIGILAAVALPTYNTYTKKAQFSQLIAAVGPMKTAVEICAQLNATTDANFSTNCIQNIDDVPNTYTIKGAAVTATVAKHANATAVADSDLYVSASNANAIGSLGAASLYSLAAEWEPDGSVTWTAEEVIN</sequence>
<dbReference type="Pfam" id="PF07963">
    <property type="entry name" value="N_methyl"/>
    <property type="match status" value="1"/>
</dbReference>
<dbReference type="RefSeq" id="WP_011768893.1">
    <property type="nucleotide sequence ID" value="NC_008709.1"/>
</dbReference>
<dbReference type="AlphaFoldDB" id="A1SS69"/>
<dbReference type="NCBIfam" id="TIGR02532">
    <property type="entry name" value="IV_pilin_GFxxxE"/>
    <property type="match status" value="1"/>
</dbReference>
<keyword evidence="2" id="KW-0488">Methylation</keyword>
<dbReference type="PANTHER" id="PTHR30093:SF34">
    <property type="entry name" value="PREPILIN PEPTIDASE-DEPENDENT PROTEIN D"/>
    <property type="match status" value="1"/>
</dbReference>
<dbReference type="GO" id="GO:0044096">
    <property type="term" value="C:type IV pilus"/>
    <property type="evidence" value="ECO:0007669"/>
    <property type="project" value="TreeGrafter"/>
</dbReference>
<evidence type="ECO:0000313" key="4">
    <source>
        <dbReference type="EMBL" id="ABM02334.1"/>
    </source>
</evidence>
<dbReference type="KEGG" id="pin:Ping_0477"/>
<dbReference type="Gene3D" id="3.30.700.10">
    <property type="entry name" value="Glycoprotein, Type 4 Pilin"/>
    <property type="match status" value="1"/>
</dbReference>
<comment type="similarity">
    <text evidence="1">Belongs to the N-Me-Phe pilin family.</text>
</comment>
<dbReference type="SUPFAM" id="SSF54523">
    <property type="entry name" value="Pili subunits"/>
    <property type="match status" value="1"/>
</dbReference>
<dbReference type="InterPro" id="IPR012902">
    <property type="entry name" value="N_methyl_site"/>
</dbReference>
<organism evidence="4 5">
    <name type="scientific">Psychromonas ingrahamii (strain DSM 17664 / CCUG 51855 / 37)</name>
    <dbReference type="NCBI Taxonomy" id="357804"/>
    <lineage>
        <taxon>Bacteria</taxon>
        <taxon>Pseudomonadati</taxon>
        <taxon>Pseudomonadota</taxon>
        <taxon>Gammaproteobacteria</taxon>
        <taxon>Alteromonadales</taxon>
        <taxon>Psychromonadaceae</taxon>
        <taxon>Psychromonas</taxon>
    </lineage>
</organism>
<evidence type="ECO:0000313" key="5">
    <source>
        <dbReference type="Proteomes" id="UP000000639"/>
    </source>
</evidence>
<reference evidence="4 5" key="1">
    <citation type="submission" date="2007-01" db="EMBL/GenBank/DDBJ databases">
        <title>Complete sequence of Psychromonas ingrahamii 37.</title>
        <authorList>
            <consortium name="US DOE Joint Genome Institute"/>
            <person name="Copeland A."/>
            <person name="Lucas S."/>
            <person name="Lapidus A."/>
            <person name="Barry K."/>
            <person name="Detter J.C."/>
            <person name="Glavina del Rio T."/>
            <person name="Hammon N."/>
            <person name="Israni S."/>
            <person name="Dalin E."/>
            <person name="Tice H."/>
            <person name="Pitluck S."/>
            <person name="Thompson L.S."/>
            <person name="Brettin T."/>
            <person name="Bruce D."/>
            <person name="Han C."/>
            <person name="Tapia R."/>
            <person name="Schmutz J."/>
            <person name="Larimer F."/>
            <person name="Land M."/>
            <person name="Hauser L."/>
            <person name="Kyrpides N."/>
            <person name="Ivanova N."/>
            <person name="Staley J."/>
            <person name="Richardson P."/>
        </authorList>
    </citation>
    <scope>NUCLEOTIDE SEQUENCE [LARGE SCALE GENOMIC DNA]</scope>
    <source>
        <strain evidence="4 5">37</strain>
    </source>
</reference>
<dbReference type="Proteomes" id="UP000000639">
    <property type="component" value="Chromosome"/>
</dbReference>
<dbReference type="OrthoDB" id="6215931at2"/>
<name>A1SS69_PSYIN</name>
<evidence type="ECO:0000256" key="1">
    <source>
        <dbReference type="ARBA" id="ARBA00005233"/>
    </source>
</evidence>
<evidence type="ECO:0000256" key="3">
    <source>
        <dbReference type="SAM" id="Phobius"/>
    </source>
</evidence>
<evidence type="ECO:0000256" key="2">
    <source>
        <dbReference type="ARBA" id="ARBA00022481"/>
    </source>
</evidence>
<protein>
    <submittedName>
        <fullName evidence="4">Prepilin-type cleavage/methylation</fullName>
    </submittedName>
</protein>
<feature type="transmembrane region" description="Helical" evidence="3">
    <location>
        <begin position="7"/>
        <end position="31"/>
    </location>
</feature>
<dbReference type="PANTHER" id="PTHR30093">
    <property type="entry name" value="GENERAL SECRETION PATHWAY PROTEIN G"/>
    <property type="match status" value="1"/>
</dbReference>
<dbReference type="STRING" id="357804.Ping_0477"/>
<dbReference type="PROSITE" id="PS00409">
    <property type="entry name" value="PROKAR_NTER_METHYL"/>
    <property type="match status" value="1"/>
</dbReference>
<keyword evidence="3" id="KW-0812">Transmembrane</keyword>
<proteinExistence type="inferred from homology"/>
<dbReference type="eggNOG" id="COG4969">
    <property type="taxonomic scope" value="Bacteria"/>
</dbReference>
<dbReference type="InterPro" id="IPR045584">
    <property type="entry name" value="Pilin-like"/>
</dbReference>
<keyword evidence="3" id="KW-1133">Transmembrane helix</keyword>
<keyword evidence="3" id="KW-0472">Membrane</keyword>